<dbReference type="Pfam" id="PF00196">
    <property type="entry name" value="GerE"/>
    <property type="match status" value="1"/>
</dbReference>
<dbReference type="STRING" id="96773.Tchl_2299"/>
<dbReference type="Gene3D" id="3.40.50.2300">
    <property type="match status" value="1"/>
</dbReference>
<sequence length="229" mass="25223">MSNPGDIGDPIRVFIFDDHKIILWGLEHLIESAAPLMHWVGSADKRDEIVGRVLATSPDVVVLDVDVGEADGTEVVRHLVRESGARVLILTGRQDPDLYQRAMMCGASGVVQTQESPDTLLRAIERVAVGEVWLNRAVIGRVIEALAGGRRPQDDEALKIASLTDRERKIIAVAIENKGARNKVIADQLHISEHTLRNHLAAIYRKLGVNGRIELYLYAVSHGLNTHLC</sequence>
<dbReference type="SMART" id="SM00421">
    <property type="entry name" value="HTH_LUXR"/>
    <property type="match status" value="1"/>
</dbReference>
<dbReference type="SMART" id="SM00448">
    <property type="entry name" value="REC"/>
    <property type="match status" value="1"/>
</dbReference>
<protein>
    <submittedName>
        <fullName evidence="1">Regulatory protein</fullName>
    </submittedName>
</protein>
<proteinExistence type="predicted"/>
<dbReference type="PROSITE" id="PS50110">
    <property type="entry name" value="RESPONSE_REGULATORY"/>
    <property type="match status" value="1"/>
</dbReference>
<dbReference type="GO" id="GO:0003677">
    <property type="term" value="F:DNA binding"/>
    <property type="evidence" value="ECO:0007669"/>
    <property type="project" value="InterPro"/>
</dbReference>
<dbReference type="CDD" id="cd06170">
    <property type="entry name" value="LuxR_C_like"/>
    <property type="match status" value="1"/>
</dbReference>
<dbReference type="SUPFAM" id="SSF52172">
    <property type="entry name" value="CheY-like"/>
    <property type="match status" value="1"/>
</dbReference>
<dbReference type="InterPro" id="IPR039420">
    <property type="entry name" value="WalR-like"/>
</dbReference>
<dbReference type="PANTHER" id="PTHR43214">
    <property type="entry name" value="TWO-COMPONENT RESPONSE REGULATOR"/>
    <property type="match status" value="1"/>
</dbReference>
<dbReference type="PANTHER" id="PTHR43214:SF38">
    <property type="entry name" value="NITRATE_NITRITE RESPONSE REGULATOR PROTEIN NARL"/>
    <property type="match status" value="1"/>
</dbReference>
<gene>
    <name evidence="1" type="ORF">Tchl_2299</name>
</gene>
<dbReference type="PROSITE" id="PS50043">
    <property type="entry name" value="HTH_LUXR_2"/>
    <property type="match status" value="1"/>
</dbReference>
<dbReference type="PROSITE" id="PS00622">
    <property type="entry name" value="HTH_LUXR_1"/>
    <property type="match status" value="1"/>
</dbReference>
<dbReference type="KEGG" id="tcl:Tchl_2299"/>
<reference evidence="1 2" key="1">
    <citation type="submission" date="2016-12" db="EMBL/GenBank/DDBJ databases">
        <title>Complete genome sequence of Thauera chlorobenzoica, a Betaproteobacterium degrading haloaromatics anaerobically to CO2 and halides.</title>
        <authorList>
            <person name="Goris T."/>
            <person name="Mergelsberg M."/>
            <person name="Boll M."/>
        </authorList>
    </citation>
    <scope>NUCLEOTIDE SEQUENCE [LARGE SCALE GENOMIC DNA]</scope>
    <source>
        <strain evidence="1 2">3CB1</strain>
    </source>
</reference>
<dbReference type="SUPFAM" id="SSF46894">
    <property type="entry name" value="C-terminal effector domain of the bipartite response regulators"/>
    <property type="match status" value="1"/>
</dbReference>
<dbReference type="InterPro" id="IPR001789">
    <property type="entry name" value="Sig_transdc_resp-reg_receiver"/>
</dbReference>
<keyword evidence="2" id="KW-1185">Reference proteome</keyword>
<dbReference type="Proteomes" id="UP000185739">
    <property type="component" value="Chromosome"/>
</dbReference>
<name>A0A1H5RTR2_9RHOO</name>
<evidence type="ECO:0000313" key="1">
    <source>
        <dbReference type="EMBL" id="APR05139.1"/>
    </source>
</evidence>
<dbReference type="GO" id="GO:0000160">
    <property type="term" value="P:phosphorelay signal transduction system"/>
    <property type="evidence" value="ECO:0007669"/>
    <property type="project" value="InterPro"/>
</dbReference>
<organism evidence="1 2">
    <name type="scientific">Thauera chlorobenzoica</name>
    <dbReference type="NCBI Taxonomy" id="96773"/>
    <lineage>
        <taxon>Bacteria</taxon>
        <taxon>Pseudomonadati</taxon>
        <taxon>Pseudomonadota</taxon>
        <taxon>Betaproteobacteria</taxon>
        <taxon>Rhodocyclales</taxon>
        <taxon>Zoogloeaceae</taxon>
        <taxon>Thauera</taxon>
    </lineage>
</organism>
<dbReference type="InterPro" id="IPR011006">
    <property type="entry name" value="CheY-like_superfamily"/>
</dbReference>
<dbReference type="InterPro" id="IPR016032">
    <property type="entry name" value="Sig_transdc_resp-reg_C-effctor"/>
</dbReference>
<dbReference type="OrthoDB" id="561214at2"/>
<dbReference type="RefSeq" id="WP_083945221.1">
    <property type="nucleotide sequence ID" value="NZ_CP018839.1"/>
</dbReference>
<accession>A0A1H5RTR2</accession>
<dbReference type="EMBL" id="CP018839">
    <property type="protein sequence ID" value="APR05139.1"/>
    <property type="molecule type" value="Genomic_DNA"/>
</dbReference>
<dbReference type="AlphaFoldDB" id="A0A1H5RTR2"/>
<dbReference type="GO" id="GO:0006355">
    <property type="term" value="P:regulation of DNA-templated transcription"/>
    <property type="evidence" value="ECO:0007669"/>
    <property type="project" value="InterPro"/>
</dbReference>
<dbReference type="Pfam" id="PF00072">
    <property type="entry name" value="Response_reg"/>
    <property type="match status" value="1"/>
</dbReference>
<dbReference type="InterPro" id="IPR000792">
    <property type="entry name" value="Tscrpt_reg_LuxR_C"/>
</dbReference>
<evidence type="ECO:0000313" key="2">
    <source>
        <dbReference type="Proteomes" id="UP000185739"/>
    </source>
</evidence>